<dbReference type="InterPro" id="IPR029052">
    <property type="entry name" value="Metallo-depent_PP-like"/>
</dbReference>
<dbReference type="Pfam" id="PF00149">
    <property type="entry name" value="Metallophos"/>
    <property type="match status" value="1"/>
</dbReference>
<protein>
    <submittedName>
        <fullName evidence="2">Metallophosphoesterase</fullName>
    </submittedName>
</protein>
<organism evidence="2 3">
    <name type="scientific">Paractinoplanes aksuensis</name>
    <dbReference type="NCBI Taxonomy" id="2939490"/>
    <lineage>
        <taxon>Bacteria</taxon>
        <taxon>Bacillati</taxon>
        <taxon>Actinomycetota</taxon>
        <taxon>Actinomycetes</taxon>
        <taxon>Micromonosporales</taxon>
        <taxon>Micromonosporaceae</taxon>
        <taxon>Paractinoplanes</taxon>
    </lineage>
</organism>
<keyword evidence="3" id="KW-1185">Reference proteome</keyword>
<dbReference type="SUPFAM" id="SSF56300">
    <property type="entry name" value="Metallo-dependent phosphatases"/>
    <property type="match status" value="1"/>
</dbReference>
<accession>A0ABT1DV34</accession>
<evidence type="ECO:0000313" key="3">
    <source>
        <dbReference type="Proteomes" id="UP001523369"/>
    </source>
</evidence>
<dbReference type="EMBL" id="JAMYJR010000032">
    <property type="protein sequence ID" value="MCO8274665.1"/>
    <property type="molecule type" value="Genomic_DNA"/>
</dbReference>
<proteinExistence type="predicted"/>
<dbReference type="RefSeq" id="WP_253240732.1">
    <property type="nucleotide sequence ID" value="NZ_JAMYJR010000032.1"/>
</dbReference>
<evidence type="ECO:0000313" key="2">
    <source>
        <dbReference type="EMBL" id="MCO8274665.1"/>
    </source>
</evidence>
<dbReference type="Gene3D" id="3.60.21.10">
    <property type="match status" value="1"/>
</dbReference>
<name>A0ABT1DV34_9ACTN</name>
<sequence>MRLLDDRPRRLATISYQAAARGGGTESVQLGVDRLLVDSLPDGCRAVLAAGDLQGVAPSPLGGRSGLLGIAVADYLEVWAEDGLLPSPDQVGVLLAGDLYSAPEADRRGASGPVTDVWLAFVAAGCPAIFGVAGNHDEVTASEVAALGPDVALLDGDRREFNGLTVAGVSGVIGDPARPLRRADHDFHAAVEAVIDPSPDVLLLHEGPAGEDVDQRGNGSLRALIERRAPALTICGHVHWARPTALLGSGHIINVDTRVVVLVAAS</sequence>
<reference evidence="2 3" key="1">
    <citation type="submission" date="2022-06" db="EMBL/GenBank/DDBJ databases">
        <title>New Species of the Genus Actinoplanes, ActinopZanes ferrugineus.</title>
        <authorList>
            <person name="Ding P."/>
        </authorList>
    </citation>
    <scope>NUCLEOTIDE SEQUENCE [LARGE SCALE GENOMIC DNA]</scope>
    <source>
        <strain evidence="2 3">TRM88003</strain>
    </source>
</reference>
<dbReference type="Proteomes" id="UP001523369">
    <property type="component" value="Unassembled WGS sequence"/>
</dbReference>
<comment type="caution">
    <text evidence="2">The sequence shown here is derived from an EMBL/GenBank/DDBJ whole genome shotgun (WGS) entry which is preliminary data.</text>
</comment>
<feature type="domain" description="Calcineurin-like phosphoesterase" evidence="1">
    <location>
        <begin position="50"/>
        <end position="240"/>
    </location>
</feature>
<gene>
    <name evidence="2" type="ORF">M1L60_29115</name>
</gene>
<dbReference type="InterPro" id="IPR004843">
    <property type="entry name" value="Calcineurin-like_PHP"/>
</dbReference>
<evidence type="ECO:0000259" key="1">
    <source>
        <dbReference type="Pfam" id="PF00149"/>
    </source>
</evidence>